<name>A0AAU7DWJ6_9MICO</name>
<protein>
    <recommendedName>
        <fullName evidence="2">THIF-type NAD/FAD binding fold domain-containing protein</fullName>
    </recommendedName>
</protein>
<organism evidence="1">
    <name type="scientific">Jonesiaceae bacterium BS-20</name>
    <dbReference type="NCBI Taxonomy" id="3120821"/>
    <lineage>
        <taxon>Bacteria</taxon>
        <taxon>Bacillati</taxon>
        <taxon>Actinomycetota</taxon>
        <taxon>Actinomycetes</taxon>
        <taxon>Micrococcales</taxon>
        <taxon>Jonesiaceae</taxon>
    </lineage>
</organism>
<dbReference type="EMBL" id="CP146203">
    <property type="protein sequence ID" value="XBH22223.1"/>
    <property type="molecule type" value="Genomic_DNA"/>
</dbReference>
<dbReference type="AlphaFoldDB" id="A0AAU7DWJ6"/>
<sequence>MENSNCPPATGMLERMKLIPGTRMVPVDPTTIEVRLGAKPALRFLDLKPDQHAWLLSLVGPPQGPPTSVIGPTPKATANPYPKLSAALRTAGLTQPQRRATGSDQAWSQLMTTEAAALSCRNLDGHKIVKHRASSVVAVQGVSRMTISALKTLAAAGVRYFVIHDDRAPDRLEFAHEGPEFQTAPTRATAVREFFARTMPQCIVLSQHTAVDVVIVCFEEILNPLYTAGLQAQGIAHVVATAAATELTVGPFVIPGETGCGNCVVLAQTPARDRADFVQFSARIATRSSQGLALPAAQSAAGAQVAGGIIGGQVLAYLDGLVPALTTSLVIVDNVGSLPRVLDWQAHPECSCLSELPGTNGDAAPAATAGAA</sequence>
<evidence type="ECO:0008006" key="2">
    <source>
        <dbReference type="Google" id="ProtNLM"/>
    </source>
</evidence>
<dbReference type="SUPFAM" id="SSF69572">
    <property type="entry name" value="Activating enzymes of the ubiquitin-like proteins"/>
    <property type="match status" value="1"/>
</dbReference>
<dbReference type="InterPro" id="IPR035985">
    <property type="entry name" value="Ubiquitin-activating_enz"/>
</dbReference>
<reference evidence="1" key="1">
    <citation type="submission" date="2024-02" db="EMBL/GenBank/DDBJ databases">
        <title>Tomenella chthoni gen. nov. sp. nov., a member of the family Jonesiaceae isolated from bat guano.</title>
        <authorList>
            <person name="Miller S.L."/>
            <person name="King J."/>
            <person name="Sankaranarayanan K."/>
            <person name="Lawson P.A."/>
        </authorList>
    </citation>
    <scope>NUCLEOTIDE SEQUENCE</scope>
    <source>
        <strain evidence="1">BS-20</strain>
    </source>
</reference>
<dbReference type="GO" id="GO:0008641">
    <property type="term" value="F:ubiquitin-like modifier activating enzyme activity"/>
    <property type="evidence" value="ECO:0007669"/>
    <property type="project" value="InterPro"/>
</dbReference>
<gene>
    <name evidence="1" type="ORF">V5R04_03055</name>
</gene>
<dbReference type="Gene3D" id="3.40.50.720">
    <property type="entry name" value="NAD(P)-binding Rossmann-like Domain"/>
    <property type="match status" value="1"/>
</dbReference>
<accession>A0AAU7DWJ6</accession>
<proteinExistence type="predicted"/>
<evidence type="ECO:0000313" key="1">
    <source>
        <dbReference type="EMBL" id="XBH22223.1"/>
    </source>
</evidence>